<evidence type="ECO:0000256" key="2">
    <source>
        <dbReference type="ARBA" id="ARBA00023043"/>
    </source>
</evidence>
<keyword evidence="2 3" id="KW-0040">ANK repeat</keyword>
<evidence type="ECO:0000313" key="4">
    <source>
        <dbReference type="EMBL" id="MBC3860925.1"/>
    </source>
</evidence>
<dbReference type="PANTHER" id="PTHR24173:SF74">
    <property type="entry name" value="ANKYRIN REPEAT DOMAIN-CONTAINING PROTEIN 16"/>
    <property type="match status" value="1"/>
</dbReference>
<dbReference type="PANTHER" id="PTHR24173">
    <property type="entry name" value="ANKYRIN REPEAT CONTAINING"/>
    <property type="match status" value="1"/>
</dbReference>
<gene>
    <name evidence="4" type="ORF">H8K32_02340</name>
</gene>
<dbReference type="Pfam" id="PF12796">
    <property type="entry name" value="Ank_2"/>
    <property type="match status" value="2"/>
</dbReference>
<protein>
    <submittedName>
        <fullName evidence="4">Ankyrin repeat domain-containing protein</fullName>
    </submittedName>
</protein>
<accession>A0A923KJQ1</accession>
<reference evidence="4" key="1">
    <citation type="submission" date="2020-08" db="EMBL/GenBank/DDBJ databases">
        <title>Novel species isolated from subtropical streams in China.</title>
        <authorList>
            <person name="Lu H."/>
        </authorList>
    </citation>
    <scope>NUCLEOTIDE SEQUENCE</scope>
    <source>
        <strain evidence="4">KACC 12607</strain>
    </source>
</reference>
<proteinExistence type="predicted"/>
<dbReference type="PROSITE" id="PS50297">
    <property type="entry name" value="ANK_REP_REGION"/>
    <property type="match status" value="3"/>
</dbReference>
<feature type="repeat" description="ANK" evidence="3">
    <location>
        <begin position="168"/>
        <end position="200"/>
    </location>
</feature>
<dbReference type="EMBL" id="JACOFV010000001">
    <property type="protein sequence ID" value="MBC3860925.1"/>
    <property type="molecule type" value="Genomic_DNA"/>
</dbReference>
<keyword evidence="1" id="KW-0677">Repeat</keyword>
<evidence type="ECO:0000313" key="5">
    <source>
        <dbReference type="Proteomes" id="UP000634011"/>
    </source>
</evidence>
<evidence type="ECO:0000256" key="1">
    <source>
        <dbReference type="ARBA" id="ARBA00022737"/>
    </source>
</evidence>
<dbReference type="AlphaFoldDB" id="A0A923KJQ1"/>
<dbReference type="SUPFAM" id="SSF48403">
    <property type="entry name" value="Ankyrin repeat"/>
    <property type="match status" value="1"/>
</dbReference>
<name>A0A923KJQ1_9BURK</name>
<organism evidence="4 5">
    <name type="scientific">Undibacterium jejuense</name>
    <dbReference type="NCBI Taxonomy" id="1344949"/>
    <lineage>
        <taxon>Bacteria</taxon>
        <taxon>Pseudomonadati</taxon>
        <taxon>Pseudomonadota</taxon>
        <taxon>Betaproteobacteria</taxon>
        <taxon>Burkholderiales</taxon>
        <taxon>Oxalobacteraceae</taxon>
        <taxon>Undibacterium</taxon>
    </lineage>
</organism>
<dbReference type="PRINTS" id="PR01415">
    <property type="entry name" value="ANKYRIN"/>
</dbReference>
<dbReference type="Gene3D" id="1.25.40.20">
    <property type="entry name" value="Ankyrin repeat-containing domain"/>
    <property type="match status" value="1"/>
</dbReference>
<dbReference type="PROSITE" id="PS50088">
    <property type="entry name" value="ANK_REPEAT"/>
    <property type="match status" value="3"/>
</dbReference>
<dbReference type="InterPro" id="IPR002110">
    <property type="entry name" value="Ankyrin_rpt"/>
</dbReference>
<sequence>MIVNFIALKPFGRLLAKTICGLFLLIGVHHVVLAASSSYDDFIFAVKFNDPATVSGLLQRGMDPNSVDELRGESALMIAIREKSMKVIDTLLSARDIKLEQHARNGDTALMLASFFGNVEAVKKLVAAGAEVNQPGWAAVHYAAASGSVETLNFLLEHAAYIDSESPNKTTPLMMALNFGKYDTAKILIDSGADISLKNDAGMTALDFANKSERNDLILLLKNRISTSQK</sequence>
<dbReference type="SMART" id="SM00248">
    <property type="entry name" value="ANK"/>
    <property type="match status" value="5"/>
</dbReference>
<feature type="repeat" description="ANK" evidence="3">
    <location>
        <begin position="135"/>
        <end position="167"/>
    </location>
</feature>
<dbReference type="Proteomes" id="UP000634011">
    <property type="component" value="Unassembled WGS sequence"/>
</dbReference>
<feature type="repeat" description="ANK" evidence="3">
    <location>
        <begin position="105"/>
        <end position="133"/>
    </location>
</feature>
<keyword evidence="5" id="KW-1185">Reference proteome</keyword>
<evidence type="ECO:0000256" key="3">
    <source>
        <dbReference type="PROSITE-ProRule" id="PRU00023"/>
    </source>
</evidence>
<comment type="caution">
    <text evidence="4">The sequence shown here is derived from an EMBL/GenBank/DDBJ whole genome shotgun (WGS) entry which is preliminary data.</text>
</comment>
<dbReference type="InterPro" id="IPR036770">
    <property type="entry name" value="Ankyrin_rpt-contain_sf"/>
</dbReference>